<evidence type="ECO:0000313" key="3">
    <source>
        <dbReference type="Proteomes" id="UP001218188"/>
    </source>
</evidence>
<dbReference type="AlphaFoldDB" id="A0AAD6WN64"/>
<comment type="caution">
    <text evidence="2">The sequence shown here is derived from an EMBL/GenBank/DDBJ whole genome shotgun (WGS) entry which is preliminary data.</text>
</comment>
<evidence type="ECO:0000256" key="1">
    <source>
        <dbReference type="SAM" id="MobiDB-lite"/>
    </source>
</evidence>
<accession>A0AAD6WN64</accession>
<dbReference type="Proteomes" id="UP001218188">
    <property type="component" value="Unassembled WGS sequence"/>
</dbReference>
<evidence type="ECO:0000313" key="2">
    <source>
        <dbReference type="EMBL" id="KAJ7020678.1"/>
    </source>
</evidence>
<proteinExistence type="predicted"/>
<protein>
    <submittedName>
        <fullName evidence="2">Uncharacterized protein</fullName>
    </submittedName>
</protein>
<keyword evidence="3" id="KW-1185">Reference proteome</keyword>
<reference evidence="2" key="1">
    <citation type="submission" date="2023-03" db="EMBL/GenBank/DDBJ databases">
        <title>Massive genome expansion in bonnet fungi (Mycena s.s.) driven by repeated elements and novel gene families across ecological guilds.</title>
        <authorList>
            <consortium name="Lawrence Berkeley National Laboratory"/>
            <person name="Harder C.B."/>
            <person name="Miyauchi S."/>
            <person name="Viragh M."/>
            <person name="Kuo A."/>
            <person name="Thoen E."/>
            <person name="Andreopoulos B."/>
            <person name="Lu D."/>
            <person name="Skrede I."/>
            <person name="Drula E."/>
            <person name="Henrissat B."/>
            <person name="Morin E."/>
            <person name="Kohler A."/>
            <person name="Barry K."/>
            <person name="LaButti K."/>
            <person name="Morin E."/>
            <person name="Salamov A."/>
            <person name="Lipzen A."/>
            <person name="Mereny Z."/>
            <person name="Hegedus B."/>
            <person name="Baldrian P."/>
            <person name="Stursova M."/>
            <person name="Weitz H."/>
            <person name="Taylor A."/>
            <person name="Grigoriev I.V."/>
            <person name="Nagy L.G."/>
            <person name="Martin F."/>
            <person name="Kauserud H."/>
        </authorList>
    </citation>
    <scope>NUCLEOTIDE SEQUENCE</scope>
    <source>
        <strain evidence="2">CBHHK200</strain>
    </source>
</reference>
<name>A0AAD6WN64_9AGAR</name>
<feature type="region of interest" description="Disordered" evidence="1">
    <location>
        <begin position="1"/>
        <end position="108"/>
    </location>
</feature>
<feature type="compositionally biased region" description="Acidic residues" evidence="1">
    <location>
        <begin position="29"/>
        <end position="62"/>
    </location>
</feature>
<feature type="compositionally biased region" description="Acidic residues" evidence="1">
    <location>
        <begin position="76"/>
        <end position="96"/>
    </location>
</feature>
<organism evidence="2 3">
    <name type="scientific">Mycena alexandri</name>
    <dbReference type="NCBI Taxonomy" id="1745969"/>
    <lineage>
        <taxon>Eukaryota</taxon>
        <taxon>Fungi</taxon>
        <taxon>Dikarya</taxon>
        <taxon>Basidiomycota</taxon>
        <taxon>Agaricomycotina</taxon>
        <taxon>Agaricomycetes</taxon>
        <taxon>Agaricomycetidae</taxon>
        <taxon>Agaricales</taxon>
        <taxon>Marasmiineae</taxon>
        <taxon>Mycenaceae</taxon>
        <taxon>Mycena</taxon>
    </lineage>
</organism>
<dbReference type="EMBL" id="JARJCM010000256">
    <property type="protein sequence ID" value="KAJ7020678.1"/>
    <property type="molecule type" value="Genomic_DNA"/>
</dbReference>
<gene>
    <name evidence="2" type="ORF">C8F04DRAFT_1274798</name>
</gene>
<sequence length="573" mass="62148">MARTKQVCVRADRIPPPGGWPAHVQVLPDESETDGEDETDDAEDDVDVDSQDADEDDSAEEGSDVKTDSDSQPGELETEDVEDDGGVEGEDIDGDDSSLSSLSSDDDQPLSKRFLTERFDGAHVLTTEEVAVLCGVSVESLPHASSLPPLFCASLALCSDFGQSFTERFPGVKLITAEEFSLICGVNVGSLAHFSTLPPLFGELGRPFSEHNSALRLYNASEAAFLCGSSLDAHSSSLRQEVAASDEQRRRADATRTFNAAQRQLAIASPTRRRSSRFKESVGRSTPPRLDSISTVDTAKPLITTRSSVKSSPSLVAEATLPLVARAAALSMDLDAETFFSPATDHRDIEDTEPLPMDVEPAPQSFITSDTAITTPFSVKPPSLLLNAEPTPPSVAEDAFPAMELDEETLVPLTTDRCEIQDPESPSMDVEPALQSFVTLWPHAMPLEKGMLSVFARPYNVIYPVLMIYTLILLRLQAALREAQLFSSMAPHILASMKAAVEAFWDFDNRLFNRISDWCLDHNVNLLGSGLIEPPVVIIANNPFIDDARAFASAIIVTGSRVNYLVASNTRCQ</sequence>
<feature type="region of interest" description="Disordered" evidence="1">
    <location>
        <begin position="268"/>
        <end position="293"/>
    </location>
</feature>